<protein>
    <recommendedName>
        <fullName evidence="3">Gag-pol polyprotein</fullName>
    </recommendedName>
</protein>
<evidence type="ECO:0000313" key="1">
    <source>
        <dbReference type="EMBL" id="KAJ9539138.1"/>
    </source>
</evidence>
<gene>
    <name evidence="1" type="ORF">OSB04_031871</name>
</gene>
<accession>A0AA38SVH3</accession>
<keyword evidence="2" id="KW-1185">Reference proteome</keyword>
<dbReference type="Proteomes" id="UP001172457">
    <property type="component" value="Chromosome 8"/>
</dbReference>
<reference evidence="1" key="1">
    <citation type="submission" date="2023-03" db="EMBL/GenBank/DDBJ databases">
        <title>Chromosome-scale reference genome and RAD-based genetic map of yellow starthistle (Centaurea solstitialis) reveal putative structural variation and QTLs associated with invader traits.</title>
        <authorList>
            <person name="Reatini B."/>
            <person name="Cang F.A."/>
            <person name="Jiang Q."/>
            <person name="Mckibben M.T.W."/>
            <person name="Barker M.S."/>
            <person name="Rieseberg L.H."/>
            <person name="Dlugosch K.M."/>
        </authorList>
    </citation>
    <scope>NUCLEOTIDE SEQUENCE</scope>
    <source>
        <strain evidence="1">CAN-66</strain>
        <tissue evidence="1">Leaf</tissue>
    </source>
</reference>
<name>A0AA38SVH3_9ASTR</name>
<comment type="caution">
    <text evidence="1">The sequence shown here is derived from an EMBL/GenBank/DDBJ whole genome shotgun (WGS) entry which is preliminary data.</text>
</comment>
<dbReference type="Pfam" id="PF14223">
    <property type="entry name" value="Retrotran_gag_2"/>
    <property type="match status" value="1"/>
</dbReference>
<dbReference type="EMBL" id="JARYMX010000008">
    <property type="protein sequence ID" value="KAJ9539138.1"/>
    <property type="molecule type" value="Genomic_DNA"/>
</dbReference>
<sequence length="260" mass="29399">MATAANSSFMSTGSQSKPLTLSRDEYKKWKVQMVSFLEGIHPKIIEYLHNPPHIPMKLIPRVPATATTPEIPESSEPEPVVDWSDTNREIADLDSCETSMELWVELQKQLEGGLKTLKNNRTICINEYHDFKALEGESLKDTYSRFNTLISKCKRFGVRRTSEGNNALFLKSLGGEWMNLTMSIQSTLDLEIWSLSDLYGTLVSQEPHGLKMKKHIGGPLALMGKAAEGNHSEKKRKESKLKIEDKKKNKLLYVESDVES</sequence>
<evidence type="ECO:0000313" key="2">
    <source>
        <dbReference type="Proteomes" id="UP001172457"/>
    </source>
</evidence>
<evidence type="ECO:0008006" key="3">
    <source>
        <dbReference type="Google" id="ProtNLM"/>
    </source>
</evidence>
<proteinExistence type="predicted"/>
<organism evidence="1 2">
    <name type="scientific">Centaurea solstitialis</name>
    <name type="common">yellow star-thistle</name>
    <dbReference type="NCBI Taxonomy" id="347529"/>
    <lineage>
        <taxon>Eukaryota</taxon>
        <taxon>Viridiplantae</taxon>
        <taxon>Streptophyta</taxon>
        <taxon>Embryophyta</taxon>
        <taxon>Tracheophyta</taxon>
        <taxon>Spermatophyta</taxon>
        <taxon>Magnoliopsida</taxon>
        <taxon>eudicotyledons</taxon>
        <taxon>Gunneridae</taxon>
        <taxon>Pentapetalae</taxon>
        <taxon>asterids</taxon>
        <taxon>campanulids</taxon>
        <taxon>Asterales</taxon>
        <taxon>Asteraceae</taxon>
        <taxon>Carduoideae</taxon>
        <taxon>Cardueae</taxon>
        <taxon>Centaureinae</taxon>
        <taxon>Centaurea</taxon>
    </lineage>
</organism>
<dbReference type="AlphaFoldDB" id="A0AA38SVH3"/>